<organismHost>
    <name type="scientific">Klebsiella pneumoniae</name>
    <dbReference type="NCBI Taxonomy" id="573"/>
</organismHost>
<accession>A0A0U3DJU2</accession>
<keyword evidence="3" id="KW-1185">Reference proteome</keyword>
<sequence length="142" mass="16538">MKPIDRFNSKVKPKGSCLEWQASRFSSGYGQFFANGKNHRAHRWLYEHVNGKLSDGLVVRHTCDNPACVNIEHLEVGTQQDNINDKVRRGRQLRGENHGRALLTREDVERIRESNETHRELAKRFSVSEGCINNIKLRRTWK</sequence>
<reference evidence="3" key="1">
    <citation type="submission" date="2015-11" db="EMBL/GenBank/DDBJ databases">
        <authorList>
            <person name="Bai C."/>
            <person name="Tong Y."/>
            <person name="Liu Y."/>
            <person name="Liu X."/>
            <person name="An X."/>
            <person name="Mi Z."/>
            <person name="Zhang Z."/>
        </authorList>
    </citation>
    <scope>NUCLEOTIDE SEQUENCE [LARGE SCALE GENOMIC DNA]</scope>
</reference>
<dbReference type="GeneID" id="54975931"/>
<dbReference type="InterPro" id="IPR003615">
    <property type="entry name" value="HNH_nuc"/>
</dbReference>
<dbReference type="SUPFAM" id="SSF54060">
    <property type="entry name" value="His-Me finger endonucleases"/>
    <property type="match status" value="1"/>
</dbReference>
<evidence type="ECO:0000313" key="3">
    <source>
        <dbReference type="Proteomes" id="UP000221941"/>
    </source>
</evidence>
<proteinExistence type="predicted"/>
<protein>
    <recommendedName>
        <fullName evidence="1">HNH nuclease domain-containing protein</fullName>
    </recommendedName>
</protein>
<dbReference type="InterPro" id="IPR044925">
    <property type="entry name" value="His-Me_finger_sf"/>
</dbReference>
<evidence type="ECO:0000259" key="1">
    <source>
        <dbReference type="Pfam" id="PF13392"/>
    </source>
</evidence>
<dbReference type="Pfam" id="PF13392">
    <property type="entry name" value="HNH_3"/>
    <property type="match status" value="1"/>
</dbReference>
<evidence type="ECO:0000313" key="2">
    <source>
        <dbReference type="EMBL" id="ALT58464.1"/>
    </source>
</evidence>
<dbReference type="Proteomes" id="UP000221941">
    <property type="component" value="Segment"/>
</dbReference>
<organism evidence="2 3">
    <name type="scientific">Klebsiella phage vB_KpnP_IME205</name>
    <name type="common">Bacteriophage vB_KpnP_IME205</name>
    <dbReference type="NCBI Taxonomy" id="1770232"/>
    <lineage>
        <taxon>Viruses</taxon>
        <taxon>Duplodnaviria</taxon>
        <taxon>Heunggongvirae</taxon>
        <taxon>Uroviricota</taxon>
        <taxon>Caudoviricetes</taxon>
        <taxon>Autographivirales</taxon>
        <taxon>Autotranscriptaviridae</taxon>
        <taxon>Studiervirinae</taxon>
        <taxon>Przondovirus</taxon>
        <taxon>Przondovirus IME205</taxon>
    </lineage>
</organism>
<dbReference type="EMBL" id="KU183006">
    <property type="protein sequence ID" value="ALT58464.1"/>
    <property type="molecule type" value="Genomic_DNA"/>
</dbReference>
<name>A0A0U3DJU2_BPKIM</name>
<dbReference type="KEGG" id="vg:54975931"/>
<feature type="domain" description="HNH nuclease" evidence="1">
    <location>
        <begin position="40"/>
        <end position="82"/>
    </location>
</feature>
<dbReference type="RefSeq" id="YP_009785866.1">
    <property type="nucleotide sequence ID" value="NC_047761.1"/>
</dbReference>
<dbReference type="Gene3D" id="3.90.75.20">
    <property type="match status" value="1"/>
</dbReference>